<dbReference type="Gene3D" id="1.20.144.10">
    <property type="entry name" value="Phosphatidic acid phosphatase type 2/haloperoxidase"/>
    <property type="match status" value="1"/>
</dbReference>
<feature type="transmembrane region" description="Helical" evidence="10">
    <location>
        <begin position="152"/>
        <end position="170"/>
    </location>
</feature>
<dbReference type="AlphaFoldDB" id="A0A1I5UBJ3"/>
<dbReference type="Proteomes" id="UP000182692">
    <property type="component" value="Unassembled WGS sequence"/>
</dbReference>
<evidence type="ECO:0000256" key="1">
    <source>
        <dbReference type="ARBA" id="ARBA00004651"/>
    </source>
</evidence>
<comment type="catalytic activity">
    <reaction evidence="9">
        <text>di-trans,octa-cis-undecaprenyl diphosphate + H2O = di-trans,octa-cis-undecaprenyl phosphate + phosphate + H(+)</text>
        <dbReference type="Rhea" id="RHEA:28094"/>
        <dbReference type="ChEBI" id="CHEBI:15377"/>
        <dbReference type="ChEBI" id="CHEBI:15378"/>
        <dbReference type="ChEBI" id="CHEBI:43474"/>
        <dbReference type="ChEBI" id="CHEBI:58405"/>
        <dbReference type="ChEBI" id="CHEBI:60392"/>
        <dbReference type="EC" id="3.6.1.27"/>
    </reaction>
</comment>
<comment type="subcellular location">
    <subcellularLocation>
        <location evidence="1">Cell membrane</location>
        <topology evidence="1">Multi-pass membrane protein</topology>
    </subcellularLocation>
</comment>
<dbReference type="Pfam" id="PF01569">
    <property type="entry name" value="PAP2"/>
    <property type="match status" value="1"/>
</dbReference>
<dbReference type="EC" id="3.6.1.27" evidence="2"/>
<evidence type="ECO:0000313" key="13">
    <source>
        <dbReference type="Proteomes" id="UP000182692"/>
    </source>
</evidence>
<dbReference type="RefSeq" id="WP_074927986.1">
    <property type="nucleotide sequence ID" value="NZ_FOWR01000030.1"/>
</dbReference>
<name>A0A1I5UBJ3_9GAMM</name>
<evidence type="ECO:0000256" key="2">
    <source>
        <dbReference type="ARBA" id="ARBA00012374"/>
    </source>
</evidence>
<reference evidence="12 13" key="1">
    <citation type="submission" date="2016-10" db="EMBL/GenBank/DDBJ databases">
        <authorList>
            <person name="de Groot N.N."/>
        </authorList>
    </citation>
    <scope>NUCLEOTIDE SEQUENCE [LARGE SCALE GENOMIC DNA]</scope>
    <source>
        <strain evidence="12 13">DSM 15893</strain>
    </source>
</reference>
<dbReference type="SUPFAM" id="SSF48317">
    <property type="entry name" value="Acid phosphatase/Vanadium-dependent haloperoxidase"/>
    <property type="match status" value="1"/>
</dbReference>
<gene>
    <name evidence="12" type="ORF">SAMN03084138_03546</name>
</gene>
<dbReference type="SMART" id="SM00014">
    <property type="entry name" value="acidPPc"/>
    <property type="match status" value="1"/>
</dbReference>
<feature type="domain" description="Phosphatidic acid phosphatase type 2/haloperoxidase" evidence="11">
    <location>
        <begin position="61"/>
        <end position="166"/>
    </location>
</feature>
<dbReference type="GO" id="GO:0050380">
    <property type="term" value="F:undecaprenyl-diphosphatase activity"/>
    <property type="evidence" value="ECO:0007669"/>
    <property type="project" value="UniProtKB-EC"/>
</dbReference>
<dbReference type="GO" id="GO:0005886">
    <property type="term" value="C:plasma membrane"/>
    <property type="evidence" value="ECO:0007669"/>
    <property type="project" value="UniProtKB-SubCell"/>
</dbReference>
<keyword evidence="6 10" id="KW-1133">Transmembrane helix</keyword>
<evidence type="ECO:0000256" key="5">
    <source>
        <dbReference type="ARBA" id="ARBA00022801"/>
    </source>
</evidence>
<evidence type="ECO:0000256" key="3">
    <source>
        <dbReference type="ARBA" id="ARBA00022475"/>
    </source>
</evidence>
<keyword evidence="7 10" id="KW-0472">Membrane</keyword>
<feature type="transmembrane region" description="Helical" evidence="10">
    <location>
        <begin position="100"/>
        <end position="122"/>
    </location>
</feature>
<dbReference type="EMBL" id="FOWR01000030">
    <property type="protein sequence ID" value="SFP92588.1"/>
    <property type="molecule type" value="Genomic_DNA"/>
</dbReference>
<evidence type="ECO:0000259" key="11">
    <source>
        <dbReference type="SMART" id="SM00014"/>
    </source>
</evidence>
<dbReference type="InterPro" id="IPR000326">
    <property type="entry name" value="PAP2/HPO"/>
</dbReference>
<dbReference type="OrthoDB" id="9780507at2"/>
<dbReference type="PANTHER" id="PTHR14969">
    <property type="entry name" value="SPHINGOSINE-1-PHOSPHATE PHOSPHOHYDROLASE"/>
    <property type="match status" value="1"/>
</dbReference>
<evidence type="ECO:0000256" key="4">
    <source>
        <dbReference type="ARBA" id="ARBA00022692"/>
    </source>
</evidence>
<dbReference type="GeneID" id="35874207"/>
<keyword evidence="3" id="KW-1003">Cell membrane</keyword>
<evidence type="ECO:0000256" key="6">
    <source>
        <dbReference type="ARBA" id="ARBA00022989"/>
    </source>
</evidence>
<organism evidence="12 13">
    <name type="scientific">Enterovibrio norvegicus DSM 15893</name>
    <dbReference type="NCBI Taxonomy" id="1121869"/>
    <lineage>
        <taxon>Bacteria</taxon>
        <taxon>Pseudomonadati</taxon>
        <taxon>Pseudomonadota</taxon>
        <taxon>Gammaproteobacteria</taxon>
        <taxon>Vibrionales</taxon>
        <taxon>Vibrionaceae</taxon>
        <taxon>Enterovibrio</taxon>
    </lineage>
</organism>
<dbReference type="InterPro" id="IPR036938">
    <property type="entry name" value="PAP2/HPO_sf"/>
</dbReference>
<protein>
    <recommendedName>
        <fullName evidence="2">undecaprenyl-diphosphate phosphatase</fullName>
        <ecNumber evidence="2">3.6.1.27</ecNumber>
    </recommendedName>
    <alternativeName>
        <fullName evidence="8">Undecaprenyl pyrophosphate phosphatase</fullName>
    </alternativeName>
</protein>
<evidence type="ECO:0000256" key="7">
    <source>
        <dbReference type="ARBA" id="ARBA00023136"/>
    </source>
</evidence>
<feature type="transmembrane region" description="Helical" evidence="10">
    <location>
        <begin position="58"/>
        <end position="79"/>
    </location>
</feature>
<evidence type="ECO:0000256" key="8">
    <source>
        <dbReference type="ARBA" id="ARBA00032707"/>
    </source>
</evidence>
<accession>A0A1I5UBJ3</accession>
<proteinExistence type="predicted"/>
<evidence type="ECO:0000313" key="12">
    <source>
        <dbReference type="EMBL" id="SFP92588.1"/>
    </source>
</evidence>
<keyword evidence="5" id="KW-0378">Hydrolase</keyword>
<dbReference type="PANTHER" id="PTHR14969:SF62">
    <property type="entry name" value="DECAPRENYLPHOSPHORYL-5-PHOSPHORIBOSE PHOSPHATASE RV3807C-RELATED"/>
    <property type="match status" value="1"/>
</dbReference>
<evidence type="ECO:0000256" key="10">
    <source>
        <dbReference type="SAM" id="Phobius"/>
    </source>
</evidence>
<evidence type="ECO:0000256" key="9">
    <source>
        <dbReference type="ARBA" id="ARBA00047594"/>
    </source>
</evidence>
<keyword evidence="4 10" id="KW-0812">Transmembrane</keyword>
<dbReference type="STRING" id="1121869.SAMN03084138_03546"/>
<sequence length="172" mass="18692">MRSLGTIQRVDQAVSTLCLSHRFSPSVARVSRWVSKSGDGHFYLAIGLLLACSGGENGLTFLLCGLLAFAFELPIYISLKRCFRRARPTHLPAFVTPSDLYSMPSGHTAAAFLMAMLLSHFYPEMETLYWSWAAAIGLSRVLLGVHFITDVLAGAALGIGVASYALTFSFPL</sequence>